<dbReference type="AlphaFoldDB" id="Q6ZP74"/>
<name>Q6ZP74_HUMAN</name>
<organism evidence="1">
    <name type="scientific">Homo sapiens</name>
    <name type="common">Human</name>
    <dbReference type="NCBI Taxonomy" id="9606"/>
    <lineage>
        <taxon>Eukaryota</taxon>
        <taxon>Metazoa</taxon>
        <taxon>Chordata</taxon>
        <taxon>Craniata</taxon>
        <taxon>Vertebrata</taxon>
        <taxon>Euteleostomi</taxon>
        <taxon>Mammalia</taxon>
        <taxon>Eutheria</taxon>
        <taxon>Euarchontoglires</taxon>
        <taxon>Primates</taxon>
        <taxon>Haplorrhini</taxon>
        <taxon>Catarrhini</taxon>
        <taxon>Hominidae</taxon>
        <taxon>Homo</taxon>
    </lineage>
</organism>
<dbReference type="EMBL" id="AK129921">
    <property type="protein sequence ID" value="BAC85250.1"/>
    <property type="molecule type" value="mRNA"/>
</dbReference>
<protein>
    <submittedName>
        <fullName evidence="1">cDNA FLJ26411 fis, clone HRT09683</fullName>
    </submittedName>
</protein>
<dbReference type="RefSeq" id="XP_047280264.1">
    <property type="nucleotide sequence ID" value="XM_047424308.1"/>
</dbReference>
<sequence length="219" mass="24989">MRPRNWLEIPRNCAKYMQLHLGIHESMTSRAQPPPPHLPFLLLPCWPQTAMHGCMKEDLNLDLFYPPLPFFSPLFCLHLLLSLSSPTGFSVISHSGFPQSLWSSCPVLVLFVLDLTSYSIQDHPPWLMPQPANSQILHVCLTSYLAVKPKPREESQGAQHRANLRVYRDADPFLINVSICVYVYTYAIHIHKSWYKVAIFLAAIKCASFKTVHLLLANL</sequence>
<accession>Q6ZP74</accession>
<dbReference type="KEGG" id="hsa:124902206"/>
<proteinExistence type="evidence at transcript level"/>
<reference evidence="1" key="1">
    <citation type="submission" date="2003-07" db="EMBL/GenBank/DDBJ databases">
        <title>NEDO human cDNA sequencing project.</title>
        <authorList>
            <person name="Oshima A."/>
            <person name="Takahashi-Fujii A."/>
            <person name="Tanase T."/>
            <person name="Imose N."/>
            <person name="Takeuchi K."/>
            <person name="Arita M."/>
            <person name="Musashino K."/>
            <person name="Yuuki H."/>
            <person name="Hara H."/>
            <person name="Suzuki Y."/>
            <person name="Hata H."/>
            <person name="Nakagawa K."/>
            <person name="Mizuno S."/>
            <person name="Morinaga M."/>
            <person name="Kawamura M."/>
            <person name="Sugiyama T."/>
            <person name="Irie R."/>
            <person name="Otsuki T."/>
            <person name="Sato H."/>
            <person name="Nishikawa T."/>
            <person name="Sugiyama A."/>
            <person name="Kawakami B."/>
            <person name="Nagai K."/>
            <person name="Isogai T."/>
            <person name="Sugano S."/>
        </authorList>
    </citation>
    <scope>NUCLEOTIDE SEQUENCE</scope>
    <source>
        <tissue evidence="1">Heart</tissue>
    </source>
</reference>
<dbReference type="GeneID" id="124902206"/>
<evidence type="ECO:0000313" key="1">
    <source>
        <dbReference type="EMBL" id="BAC85250.1"/>
    </source>
</evidence>